<gene>
    <name evidence="6" type="ORF">LOD99_3829</name>
</gene>
<dbReference type="PANTHER" id="PTHR22576">
    <property type="entry name" value="MUCOSA ASSOCIATED LYMPHOID TISSUE LYMPHOMA TRANSLOCATION PROTEIN 1/PARACASPASE"/>
    <property type="match status" value="1"/>
</dbReference>
<dbReference type="SMART" id="SM00115">
    <property type="entry name" value="CASc"/>
    <property type="match status" value="1"/>
</dbReference>
<dbReference type="PROSITE" id="PS50207">
    <property type="entry name" value="CASPASE_P10"/>
    <property type="match status" value="1"/>
</dbReference>
<dbReference type="GO" id="GO:0006508">
    <property type="term" value="P:proteolysis"/>
    <property type="evidence" value="ECO:0007669"/>
    <property type="project" value="InterPro"/>
</dbReference>
<comment type="similarity">
    <text evidence="1 2">Belongs to the peptidase C14A family.</text>
</comment>
<dbReference type="InterPro" id="IPR029030">
    <property type="entry name" value="Caspase-like_dom_sf"/>
</dbReference>
<dbReference type="SUPFAM" id="SSF52129">
    <property type="entry name" value="Caspase-like"/>
    <property type="match status" value="1"/>
</dbReference>
<sequence length="234" mass="25610">MEELTNPTSDDENSSPKAQVPELGVPKSKPETEKPGIVTNYDNDLNYKKARGEGIIIVNEKVKGQFDRQAAEKDLEYLINIYAKYNINCDNNTYCNLEGRYFHEKFVNLSQNLPETTSVIFVSISSHGGGGDKVLGTEGYGVPVSDIVQLFQSNEKLVGIPKVFIVQACRGGQTEKKFCGADGGDPGEKGADVATQAGDTLIANSTSEGFLSWRDPESGSWSLKIPHEYSFFVL</sequence>
<dbReference type="Pfam" id="PF00656">
    <property type="entry name" value="Peptidase_C14"/>
    <property type="match status" value="1"/>
</dbReference>
<feature type="domain" description="Caspase family p20" evidence="5">
    <location>
        <begin position="50"/>
        <end position="173"/>
    </location>
</feature>
<feature type="compositionally biased region" description="Acidic residues" evidence="3">
    <location>
        <begin position="1"/>
        <end position="13"/>
    </location>
</feature>
<organism evidence="6 7">
    <name type="scientific">Oopsacas minuta</name>
    <dbReference type="NCBI Taxonomy" id="111878"/>
    <lineage>
        <taxon>Eukaryota</taxon>
        <taxon>Metazoa</taxon>
        <taxon>Porifera</taxon>
        <taxon>Hexactinellida</taxon>
        <taxon>Hexasterophora</taxon>
        <taxon>Lyssacinosida</taxon>
        <taxon>Leucopsacidae</taxon>
        <taxon>Oopsacas</taxon>
    </lineage>
</organism>
<reference evidence="6 7" key="1">
    <citation type="journal article" date="2023" name="BMC Biol.">
        <title>The compact genome of the sponge Oopsacas minuta (Hexactinellida) is lacking key metazoan core genes.</title>
        <authorList>
            <person name="Santini S."/>
            <person name="Schenkelaars Q."/>
            <person name="Jourda C."/>
            <person name="Duchesne M."/>
            <person name="Belahbib H."/>
            <person name="Rocher C."/>
            <person name="Selva M."/>
            <person name="Riesgo A."/>
            <person name="Vervoort M."/>
            <person name="Leys S.P."/>
            <person name="Kodjabachian L."/>
            <person name="Le Bivic A."/>
            <person name="Borchiellini C."/>
            <person name="Claverie J.M."/>
            <person name="Renard E."/>
        </authorList>
    </citation>
    <scope>NUCLEOTIDE SEQUENCE [LARGE SCALE GENOMIC DNA]</scope>
    <source>
        <strain evidence="6">SPO-2</strain>
    </source>
</reference>
<keyword evidence="7" id="KW-1185">Reference proteome</keyword>
<dbReference type="InterPro" id="IPR002138">
    <property type="entry name" value="Pept_C14_p10"/>
</dbReference>
<name>A0AAV7JYC5_9METZ</name>
<comment type="caution">
    <text evidence="6">The sequence shown here is derived from an EMBL/GenBank/DDBJ whole genome shotgun (WGS) entry which is preliminary data.</text>
</comment>
<dbReference type="InterPro" id="IPR001309">
    <property type="entry name" value="Pept_C14_p20"/>
</dbReference>
<evidence type="ECO:0000313" key="7">
    <source>
        <dbReference type="Proteomes" id="UP001165289"/>
    </source>
</evidence>
<dbReference type="Proteomes" id="UP001165289">
    <property type="component" value="Unassembled WGS sequence"/>
</dbReference>
<evidence type="ECO:0000256" key="1">
    <source>
        <dbReference type="ARBA" id="ARBA00010134"/>
    </source>
</evidence>
<dbReference type="Gene3D" id="3.40.50.1460">
    <property type="match status" value="1"/>
</dbReference>
<proteinExistence type="inferred from homology"/>
<dbReference type="PANTHER" id="PTHR22576:SF41">
    <property type="entry name" value="CASPASE 14, APOPTOSIS-RELATED CYSTEINE PEPTIDASE"/>
    <property type="match status" value="1"/>
</dbReference>
<dbReference type="InterPro" id="IPR015917">
    <property type="entry name" value="Pept_C14A"/>
</dbReference>
<dbReference type="GO" id="GO:0004197">
    <property type="term" value="F:cysteine-type endopeptidase activity"/>
    <property type="evidence" value="ECO:0007669"/>
    <property type="project" value="InterPro"/>
</dbReference>
<evidence type="ECO:0000256" key="3">
    <source>
        <dbReference type="SAM" id="MobiDB-lite"/>
    </source>
</evidence>
<feature type="region of interest" description="Disordered" evidence="3">
    <location>
        <begin position="1"/>
        <end position="38"/>
    </location>
</feature>
<evidence type="ECO:0000313" key="6">
    <source>
        <dbReference type="EMBL" id="KAI6653305.1"/>
    </source>
</evidence>
<protein>
    <submittedName>
        <fullName evidence="6">Uncharacterized protein</fullName>
    </submittedName>
</protein>
<evidence type="ECO:0000259" key="4">
    <source>
        <dbReference type="PROSITE" id="PS50207"/>
    </source>
</evidence>
<dbReference type="PROSITE" id="PS50208">
    <property type="entry name" value="CASPASE_P20"/>
    <property type="match status" value="1"/>
</dbReference>
<evidence type="ECO:0000259" key="5">
    <source>
        <dbReference type="PROSITE" id="PS50208"/>
    </source>
</evidence>
<dbReference type="PRINTS" id="PR00376">
    <property type="entry name" value="IL1BCENZYME"/>
</dbReference>
<dbReference type="InterPro" id="IPR011600">
    <property type="entry name" value="Pept_C14_caspase"/>
</dbReference>
<accession>A0AAV7JYC5</accession>
<dbReference type="EMBL" id="JAKMXF010000288">
    <property type="protein sequence ID" value="KAI6653305.1"/>
    <property type="molecule type" value="Genomic_DNA"/>
</dbReference>
<dbReference type="InterPro" id="IPR052039">
    <property type="entry name" value="Caspase-related_regulators"/>
</dbReference>
<evidence type="ECO:0000256" key="2">
    <source>
        <dbReference type="RuleBase" id="RU003971"/>
    </source>
</evidence>
<feature type="domain" description="Caspase family p10" evidence="4">
    <location>
        <begin position="199"/>
        <end position="224"/>
    </location>
</feature>
<dbReference type="AlphaFoldDB" id="A0AAV7JYC5"/>